<feature type="domain" description="Isochorismatase-like" evidence="2">
    <location>
        <begin position="12"/>
        <end position="121"/>
    </location>
</feature>
<dbReference type="InterPro" id="IPR000868">
    <property type="entry name" value="Isochorismatase-like_dom"/>
</dbReference>
<comment type="caution">
    <text evidence="3">The sequence shown here is derived from an EMBL/GenBank/DDBJ whole genome shotgun (WGS) entry which is preliminary data.</text>
</comment>
<reference evidence="3" key="1">
    <citation type="journal article" date="2014" name="Front. Microbiol.">
        <title>High frequency of phylogenetically diverse reductive dehalogenase-homologous genes in deep subseafloor sedimentary metagenomes.</title>
        <authorList>
            <person name="Kawai M."/>
            <person name="Futagami T."/>
            <person name="Toyoda A."/>
            <person name="Takaki Y."/>
            <person name="Nishi S."/>
            <person name="Hori S."/>
            <person name="Arai W."/>
            <person name="Tsubouchi T."/>
            <person name="Morono Y."/>
            <person name="Uchiyama I."/>
            <person name="Ito T."/>
            <person name="Fujiyama A."/>
            <person name="Inagaki F."/>
            <person name="Takami H."/>
        </authorList>
    </citation>
    <scope>NUCLEOTIDE SEQUENCE</scope>
    <source>
        <strain evidence="3">Expedition CK06-06</strain>
    </source>
</reference>
<dbReference type="Gene3D" id="3.40.50.850">
    <property type="entry name" value="Isochorismatase-like"/>
    <property type="match status" value="1"/>
</dbReference>
<dbReference type="PANTHER" id="PTHR47044">
    <property type="entry name" value="OS02G0276400 PROTEIN"/>
    <property type="match status" value="1"/>
</dbReference>
<evidence type="ECO:0000313" key="3">
    <source>
        <dbReference type="EMBL" id="GAG80488.1"/>
    </source>
</evidence>
<keyword evidence="1" id="KW-1133">Transmembrane helix</keyword>
<keyword evidence="1" id="KW-0472">Membrane</keyword>
<protein>
    <recommendedName>
        <fullName evidence="2">Isochorismatase-like domain-containing protein</fullName>
    </recommendedName>
</protein>
<dbReference type="EMBL" id="BART01009754">
    <property type="protein sequence ID" value="GAG80488.1"/>
    <property type="molecule type" value="Genomic_DNA"/>
</dbReference>
<organism evidence="3">
    <name type="scientific">marine sediment metagenome</name>
    <dbReference type="NCBI Taxonomy" id="412755"/>
    <lineage>
        <taxon>unclassified sequences</taxon>
        <taxon>metagenomes</taxon>
        <taxon>ecological metagenomes</taxon>
    </lineage>
</organism>
<dbReference type="AlphaFoldDB" id="X1B8P4"/>
<feature type="transmembrane region" description="Helical" evidence="1">
    <location>
        <begin position="186"/>
        <end position="204"/>
    </location>
</feature>
<keyword evidence="1" id="KW-0812">Transmembrane</keyword>
<dbReference type="Pfam" id="PF00857">
    <property type="entry name" value="Isochorismatase"/>
    <property type="match status" value="2"/>
</dbReference>
<sequence length="221" mass="25834">MNKYTDPDYKNSALIIIDAQNDFTLIDAPVKIEGTFELIPIYQKIINIFRNKNRPIIHIVRLYKKDGSNVDICRKEKIENGYQIVIPGSKGSEIIDELKPYADLKLNNKLLLKNKFQKISNNEWIMYKSRWGAFYNTKLDRFLKRLKINTLIIIGCNFPNCPRATIYEASERDYKIVVIKVQTENIYFEFNVFIFLIKFLIILGTPPRYTGKTRPIISASV</sequence>
<accession>X1B8P4</accession>
<dbReference type="InterPro" id="IPR036380">
    <property type="entry name" value="Isochorismatase-like_sf"/>
</dbReference>
<proteinExistence type="predicted"/>
<feature type="domain" description="Isochorismatase-like" evidence="2">
    <location>
        <begin position="122"/>
        <end position="180"/>
    </location>
</feature>
<evidence type="ECO:0000259" key="2">
    <source>
        <dbReference type="Pfam" id="PF00857"/>
    </source>
</evidence>
<dbReference type="CDD" id="cd00431">
    <property type="entry name" value="cysteine_hydrolases"/>
    <property type="match status" value="1"/>
</dbReference>
<gene>
    <name evidence="3" type="ORF">S01H4_21509</name>
</gene>
<evidence type="ECO:0000256" key="1">
    <source>
        <dbReference type="SAM" id="Phobius"/>
    </source>
</evidence>
<dbReference type="SUPFAM" id="SSF52499">
    <property type="entry name" value="Isochorismatase-like hydrolases"/>
    <property type="match status" value="1"/>
</dbReference>
<name>X1B8P4_9ZZZZ</name>